<keyword evidence="1" id="KW-1133">Transmembrane helix</keyword>
<evidence type="ECO:0000313" key="2">
    <source>
        <dbReference type="EMBL" id="NYH52115.1"/>
    </source>
</evidence>
<keyword evidence="1" id="KW-0812">Transmembrane</keyword>
<organism evidence="2 3">
    <name type="scientific">Nocardiopsis sinuspersici</name>
    <dbReference type="NCBI Taxonomy" id="501010"/>
    <lineage>
        <taxon>Bacteria</taxon>
        <taxon>Bacillati</taxon>
        <taxon>Actinomycetota</taxon>
        <taxon>Actinomycetes</taxon>
        <taxon>Streptosporangiales</taxon>
        <taxon>Nocardiopsidaceae</taxon>
        <taxon>Nocardiopsis</taxon>
    </lineage>
</organism>
<gene>
    <name evidence="2" type="ORF">HNR06_001704</name>
</gene>
<keyword evidence="1" id="KW-0472">Membrane</keyword>
<feature type="transmembrane region" description="Helical" evidence="1">
    <location>
        <begin position="57"/>
        <end position="76"/>
    </location>
</feature>
<accession>A0A7Y9XD30</accession>
<feature type="transmembrane region" description="Helical" evidence="1">
    <location>
        <begin position="126"/>
        <end position="152"/>
    </location>
</feature>
<sequence>MPHSAQLHWDYRDGKVAAVTAAIVYSLWVVEVLLPGGDTVQGALSDPGADFARFLDSAHRIAAVLVMIAAGLGLGLGAREQHSHLLSVSWWSMGVFGLTSLVATVFPGPCAVSTDLTCTTESMVEALPGATLAQTVIALIAILAALVSVVVLAVDRYRMKERAWWLVAVVAVLQLASTIAVLVMAGLVYAASGDGEAGVELNSLQRAHLTTVALWLLAAGLLPGPWQRPRKPRPVRTAR</sequence>
<protein>
    <submittedName>
        <fullName evidence="2">Uncharacterized membrane protein YhaH (DUF805 family)</fullName>
    </submittedName>
</protein>
<reference evidence="2 3" key="1">
    <citation type="submission" date="2020-07" db="EMBL/GenBank/DDBJ databases">
        <title>Sequencing the genomes of 1000 actinobacteria strains.</title>
        <authorList>
            <person name="Klenk H.-P."/>
        </authorList>
    </citation>
    <scope>NUCLEOTIDE SEQUENCE [LARGE SCALE GENOMIC DNA]</scope>
    <source>
        <strain evidence="2 3">DSM 45278</strain>
    </source>
</reference>
<dbReference type="Proteomes" id="UP000584931">
    <property type="component" value="Unassembled WGS sequence"/>
</dbReference>
<evidence type="ECO:0000313" key="3">
    <source>
        <dbReference type="Proteomes" id="UP000584931"/>
    </source>
</evidence>
<feature type="transmembrane region" description="Helical" evidence="1">
    <location>
        <begin position="164"/>
        <end position="187"/>
    </location>
</feature>
<dbReference type="AlphaFoldDB" id="A0A7Y9XD30"/>
<name>A0A7Y9XD30_9ACTN</name>
<evidence type="ECO:0000256" key="1">
    <source>
        <dbReference type="SAM" id="Phobius"/>
    </source>
</evidence>
<dbReference type="RefSeq" id="WP_179809705.1">
    <property type="nucleotide sequence ID" value="NZ_JACCHL010000001.1"/>
</dbReference>
<feature type="transmembrane region" description="Helical" evidence="1">
    <location>
        <begin position="207"/>
        <end position="226"/>
    </location>
</feature>
<dbReference type="EMBL" id="JACCHL010000001">
    <property type="protein sequence ID" value="NYH52115.1"/>
    <property type="molecule type" value="Genomic_DNA"/>
</dbReference>
<comment type="caution">
    <text evidence="2">The sequence shown here is derived from an EMBL/GenBank/DDBJ whole genome shotgun (WGS) entry which is preliminary data.</text>
</comment>
<proteinExistence type="predicted"/>
<feature type="transmembrane region" description="Helical" evidence="1">
    <location>
        <begin position="88"/>
        <end position="106"/>
    </location>
</feature>
<feature type="transmembrane region" description="Helical" evidence="1">
    <location>
        <begin position="16"/>
        <end position="37"/>
    </location>
</feature>